<dbReference type="GO" id="GO:0042761">
    <property type="term" value="P:very long-chain fatty acid biosynthetic process"/>
    <property type="evidence" value="ECO:0007669"/>
    <property type="project" value="TreeGrafter"/>
</dbReference>
<keyword evidence="6 10" id="KW-1133">Transmembrane helix</keyword>
<evidence type="ECO:0000256" key="5">
    <source>
        <dbReference type="ARBA" id="ARBA00022832"/>
    </source>
</evidence>
<dbReference type="AlphaFoldDB" id="A0A1B6KUK3"/>
<keyword evidence="4 10" id="KW-0812">Transmembrane</keyword>
<keyword evidence="8 10" id="KW-0472">Membrane</keyword>
<feature type="transmembrane region" description="Helical" evidence="10">
    <location>
        <begin position="241"/>
        <end position="266"/>
    </location>
</feature>
<feature type="transmembrane region" description="Helical" evidence="10">
    <location>
        <begin position="120"/>
        <end position="143"/>
    </location>
</feature>
<dbReference type="GO" id="GO:0034626">
    <property type="term" value="P:fatty acid elongation, polyunsaturated fatty acid"/>
    <property type="evidence" value="ECO:0007669"/>
    <property type="project" value="TreeGrafter"/>
</dbReference>
<feature type="transmembrane region" description="Helical" evidence="10">
    <location>
        <begin position="218"/>
        <end position="235"/>
    </location>
</feature>
<reference evidence="11" key="1">
    <citation type="submission" date="2015-11" db="EMBL/GenBank/DDBJ databases">
        <title>De novo transcriptome assembly of four potential Pierce s Disease insect vectors from Arizona vineyards.</title>
        <authorList>
            <person name="Tassone E.E."/>
        </authorList>
    </citation>
    <scope>NUCLEOTIDE SEQUENCE</scope>
</reference>
<dbReference type="GO" id="GO:0034625">
    <property type="term" value="P:fatty acid elongation, monounsaturated fatty acid"/>
    <property type="evidence" value="ECO:0007669"/>
    <property type="project" value="TreeGrafter"/>
</dbReference>
<dbReference type="EC" id="2.3.1.199" evidence="10"/>
<dbReference type="InterPro" id="IPR002076">
    <property type="entry name" value="ELO_fam"/>
</dbReference>
<evidence type="ECO:0000256" key="10">
    <source>
        <dbReference type="RuleBase" id="RU361115"/>
    </source>
</evidence>
<keyword evidence="7 10" id="KW-0443">Lipid metabolism</keyword>
<proteinExistence type="inferred from homology"/>
<dbReference type="GO" id="GO:0030148">
    <property type="term" value="P:sphingolipid biosynthetic process"/>
    <property type="evidence" value="ECO:0007669"/>
    <property type="project" value="TreeGrafter"/>
</dbReference>
<keyword evidence="9 10" id="KW-0275">Fatty acid biosynthesis</keyword>
<comment type="catalytic activity">
    <reaction evidence="10">
        <text>a very-long-chain acyl-CoA + malonyl-CoA + H(+) = a very-long-chain 3-oxoacyl-CoA + CO2 + CoA</text>
        <dbReference type="Rhea" id="RHEA:32727"/>
        <dbReference type="ChEBI" id="CHEBI:15378"/>
        <dbReference type="ChEBI" id="CHEBI:16526"/>
        <dbReference type="ChEBI" id="CHEBI:57287"/>
        <dbReference type="ChEBI" id="CHEBI:57384"/>
        <dbReference type="ChEBI" id="CHEBI:90725"/>
        <dbReference type="ChEBI" id="CHEBI:90736"/>
        <dbReference type="EC" id="2.3.1.199"/>
    </reaction>
</comment>
<sequence>MAVYDIQSDSSEDLPNEFYNNLMDKYNITKDWILVSTPYPTIAILLVYLFFVLKLGPDFMKHRRPYELKTVMRIYNIIQVLYNGYLIHAVFEHPSGIPSVIANTCVLKDDEKYDELKHAFLFYTWHFLVLKIVDLMDTVFMVFRKKDSHITFLHLYHHVAMVFFTWFTFSYIKPHHGVIPAAINVLVHTIMYSYYFLATFAQLKRYLWWKKHLTKIQLGQFVIILLYISVLYYNGCPISKAFSYIWMFNVFVIFLLFVNFYIKAYIVKSSKSRRQKLYDKLS</sequence>
<dbReference type="GO" id="GO:0019367">
    <property type="term" value="P:fatty acid elongation, saturated fatty acid"/>
    <property type="evidence" value="ECO:0007669"/>
    <property type="project" value="TreeGrafter"/>
</dbReference>
<organism evidence="11">
    <name type="scientific">Graphocephala atropunctata</name>
    <dbReference type="NCBI Taxonomy" id="36148"/>
    <lineage>
        <taxon>Eukaryota</taxon>
        <taxon>Metazoa</taxon>
        <taxon>Ecdysozoa</taxon>
        <taxon>Arthropoda</taxon>
        <taxon>Hexapoda</taxon>
        <taxon>Insecta</taxon>
        <taxon>Pterygota</taxon>
        <taxon>Neoptera</taxon>
        <taxon>Paraneoptera</taxon>
        <taxon>Hemiptera</taxon>
        <taxon>Auchenorrhyncha</taxon>
        <taxon>Membracoidea</taxon>
        <taxon>Cicadellidae</taxon>
        <taxon>Cicadellinae</taxon>
        <taxon>Cicadellini</taxon>
        <taxon>Graphocephala</taxon>
    </lineage>
</organism>
<keyword evidence="5 10" id="KW-0276">Fatty acid metabolism</keyword>
<accession>A0A1B6KUK3</accession>
<dbReference type="PANTHER" id="PTHR11157">
    <property type="entry name" value="FATTY ACID ACYL TRANSFERASE-RELATED"/>
    <property type="match status" value="1"/>
</dbReference>
<feature type="transmembrane region" description="Helical" evidence="10">
    <location>
        <begin position="155"/>
        <end position="172"/>
    </location>
</feature>
<evidence type="ECO:0000256" key="6">
    <source>
        <dbReference type="ARBA" id="ARBA00022989"/>
    </source>
</evidence>
<evidence type="ECO:0000313" key="11">
    <source>
        <dbReference type="EMBL" id="JAT15129.1"/>
    </source>
</evidence>
<gene>
    <name evidence="11" type="ORF">g.2265</name>
</gene>
<dbReference type="EMBL" id="GEBQ01024848">
    <property type="protein sequence ID" value="JAT15129.1"/>
    <property type="molecule type" value="Transcribed_RNA"/>
</dbReference>
<comment type="similarity">
    <text evidence="10">Belongs to the ELO family.</text>
</comment>
<keyword evidence="3 10" id="KW-0808">Transferase</keyword>
<evidence type="ECO:0000256" key="4">
    <source>
        <dbReference type="ARBA" id="ARBA00022692"/>
    </source>
</evidence>
<comment type="subcellular location">
    <subcellularLocation>
        <location evidence="1">Membrane</location>
        <topology evidence="1">Multi-pass membrane protein</topology>
    </subcellularLocation>
</comment>
<name>A0A1B6KUK3_9HEMI</name>
<evidence type="ECO:0000256" key="2">
    <source>
        <dbReference type="ARBA" id="ARBA00022516"/>
    </source>
</evidence>
<keyword evidence="2 10" id="KW-0444">Lipid biosynthesis</keyword>
<dbReference type="Pfam" id="PF01151">
    <property type="entry name" value="ELO"/>
    <property type="match status" value="1"/>
</dbReference>
<evidence type="ECO:0000256" key="7">
    <source>
        <dbReference type="ARBA" id="ARBA00023098"/>
    </source>
</evidence>
<protein>
    <recommendedName>
        <fullName evidence="10">Elongation of very long chain fatty acids protein</fullName>
        <ecNumber evidence="10">2.3.1.199</ecNumber>
    </recommendedName>
    <alternativeName>
        <fullName evidence="10">Very-long-chain 3-oxoacyl-CoA synthase</fullName>
    </alternativeName>
</protein>
<dbReference type="PANTHER" id="PTHR11157:SF69">
    <property type="entry name" value="ELONGATION OF VERY LONG CHAIN FATTY ACIDS PROTEIN 7"/>
    <property type="match status" value="1"/>
</dbReference>
<evidence type="ECO:0000256" key="8">
    <source>
        <dbReference type="ARBA" id="ARBA00023136"/>
    </source>
</evidence>
<evidence type="ECO:0000256" key="1">
    <source>
        <dbReference type="ARBA" id="ARBA00004141"/>
    </source>
</evidence>
<evidence type="ECO:0000256" key="3">
    <source>
        <dbReference type="ARBA" id="ARBA00022679"/>
    </source>
</evidence>
<evidence type="ECO:0000256" key="9">
    <source>
        <dbReference type="ARBA" id="ARBA00023160"/>
    </source>
</evidence>
<feature type="transmembrane region" description="Helical" evidence="10">
    <location>
        <begin position="74"/>
        <end position="91"/>
    </location>
</feature>
<dbReference type="GO" id="GO:0009922">
    <property type="term" value="F:fatty acid elongase activity"/>
    <property type="evidence" value="ECO:0007669"/>
    <property type="project" value="UniProtKB-EC"/>
</dbReference>
<feature type="transmembrane region" description="Helical" evidence="10">
    <location>
        <begin position="178"/>
        <end position="197"/>
    </location>
</feature>
<dbReference type="GO" id="GO:0005789">
    <property type="term" value="C:endoplasmic reticulum membrane"/>
    <property type="evidence" value="ECO:0007669"/>
    <property type="project" value="TreeGrafter"/>
</dbReference>
<feature type="transmembrane region" description="Helical" evidence="10">
    <location>
        <begin position="32"/>
        <end position="53"/>
    </location>
</feature>